<evidence type="ECO:0000256" key="1">
    <source>
        <dbReference type="ARBA" id="ARBA00008779"/>
    </source>
</evidence>
<evidence type="ECO:0000256" key="4">
    <source>
        <dbReference type="ARBA" id="ARBA00022837"/>
    </source>
</evidence>
<dbReference type="Proteomes" id="UP000276309">
    <property type="component" value="Chromosome"/>
</dbReference>
<organism evidence="6 7">
    <name type="scientific">Euzebyella marina</name>
    <dbReference type="NCBI Taxonomy" id="1761453"/>
    <lineage>
        <taxon>Bacteria</taxon>
        <taxon>Pseudomonadati</taxon>
        <taxon>Bacteroidota</taxon>
        <taxon>Flavobacteriia</taxon>
        <taxon>Flavobacteriales</taxon>
        <taxon>Flavobacteriaceae</taxon>
        <taxon>Euzebyella</taxon>
    </lineage>
</organism>
<feature type="domain" description="Sulfatase N-terminal" evidence="5">
    <location>
        <begin position="42"/>
        <end position="420"/>
    </location>
</feature>
<dbReference type="EMBL" id="CP032050">
    <property type="protein sequence ID" value="AYN69087.1"/>
    <property type="molecule type" value="Genomic_DNA"/>
</dbReference>
<dbReference type="Gene3D" id="3.30.1120.10">
    <property type="match status" value="1"/>
</dbReference>
<protein>
    <submittedName>
        <fullName evidence="6">Sulfatase</fullName>
    </submittedName>
</protein>
<proteinExistence type="inferred from homology"/>
<evidence type="ECO:0000256" key="2">
    <source>
        <dbReference type="ARBA" id="ARBA00022723"/>
    </source>
</evidence>
<dbReference type="Pfam" id="PF00884">
    <property type="entry name" value="Sulfatase"/>
    <property type="match status" value="1"/>
</dbReference>
<dbReference type="InterPro" id="IPR024607">
    <property type="entry name" value="Sulfatase_CS"/>
</dbReference>
<evidence type="ECO:0000313" key="7">
    <source>
        <dbReference type="Proteomes" id="UP000276309"/>
    </source>
</evidence>
<dbReference type="InterPro" id="IPR017850">
    <property type="entry name" value="Alkaline_phosphatase_core_sf"/>
</dbReference>
<dbReference type="AlphaFoldDB" id="A0A3G2LA11"/>
<gene>
    <name evidence="6" type="ORF">D1013_17730</name>
</gene>
<evidence type="ECO:0000313" key="6">
    <source>
        <dbReference type="EMBL" id="AYN69087.1"/>
    </source>
</evidence>
<dbReference type="PROSITE" id="PS00523">
    <property type="entry name" value="SULFATASE_1"/>
    <property type="match status" value="1"/>
</dbReference>
<comment type="similarity">
    <text evidence="1">Belongs to the sulfatase family.</text>
</comment>
<sequence>MNLSRRKKNFLNPIRLQQLLAVMVLICFVSCSQRDTKKEVRPNVVFILADDLGYGDIGAYNADSKIPTPNLDKLASEGIMLENAYCPISVCSPTRYALMTGTYPWRSWNKHGVMRNYEPSMMDADMITLAEMFQQSGYSTGGFGKWHLGATFPTLDGERPTGYGKFYAKNNGSNLDFSKPISDGPTDHGFENWYGFSCASECWVFENDMVDAYLEHDYYTVDQAPGAENLTSLPMNSFLNVITDRALKFVGENQDKGEEPFFLYYAPYVPHVPLAVSDSFLGKTEAGPYGDYVHELDHYIGKLLKGLDEMGLKENTIVLFASDNGSVFRMTYKGMEASDDNNRVPGHYIDTVGTSFLQEKDLTDKHIPNGELRGWKRTAWEGGVRTPFIASWPGHFPEGTTNNTIFALNDVLPSLGSLLDFKFPEDFKIDGVDQFSVWENKKGPREALAIQSGNNVFGYRKNEWKLIVMPMGPKDNRTGHFYELYNLEEDPQERTNLADKHPDLVQELHEELKQYL</sequence>
<dbReference type="InterPro" id="IPR050738">
    <property type="entry name" value="Sulfatase"/>
</dbReference>
<keyword evidence="7" id="KW-1185">Reference proteome</keyword>
<evidence type="ECO:0000259" key="5">
    <source>
        <dbReference type="Pfam" id="PF00884"/>
    </source>
</evidence>
<dbReference type="OrthoDB" id="9765065at2"/>
<reference evidence="6 7" key="1">
    <citation type="submission" date="2018-08" db="EMBL/GenBank/DDBJ databases">
        <title>The reduced genetic potential of extracellular carbohydrate catabolism in Euzebyella marina RN62, a Flavobacteriia bacterium isolated from the hadal water.</title>
        <authorList>
            <person name="Xue C."/>
        </authorList>
    </citation>
    <scope>NUCLEOTIDE SEQUENCE [LARGE SCALE GENOMIC DNA]</scope>
    <source>
        <strain evidence="6 7">RN62</strain>
    </source>
</reference>
<dbReference type="Gene3D" id="3.40.720.10">
    <property type="entry name" value="Alkaline Phosphatase, subunit A"/>
    <property type="match status" value="1"/>
</dbReference>
<evidence type="ECO:0000256" key="3">
    <source>
        <dbReference type="ARBA" id="ARBA00022801"/>
    </source>
</evidence>
<dbReference type="PANTHER" id="PTHR42693:SF53">
    <property type="entry name" value="ENDO-4-O-SULFATASE"/>
    <property type="match status" value="1"/>
</dbReference>
<dbReference type="InterPro" id="IPR000917">
    <property type="entry name" value="Sulfatase_N"/>
</dbReference>
<dbReference type="CDD" id="cd16143">
    <property type="entry name" value="ARS_like"/>
    <property type="match status" value="1"/>
</dbReference>
<accession>A0A3G2LA11</accession>
<keyword evidence="4" id="KW-0106">Calcium</keyword>
<dbReference type="KEGG" id="emar:D1013_17730"/>
<dbReference type="GO" id="GO:0004065">
    <property type="term" value="F:arylsulfatase activity"/>
    <property type="evidence" value="ECO:0007669"/>
    <property type="project" value="TreeGrafter"/>
</dbReference>
<dbReference type="RefSeq" id="WP_121850094.1">
    <property type="nucleotide sequence ID" value="NZ_CP032050.1"/>
</dbReference>
<dbReference type="PANTHER" id="PTHR42693">
    <property type="entry name" value="ARYLSULFATASE FAMILY MEMBER"/>
    <property type="match status" value="1"/>
</dbReference>
<dbReference type="SUPFAM" id="SSF53649">
    <property type="entry name" value="Alkaline phosphatase-like"/>
    <property type="match status" value="1"/>
</dbReference>
<dbReference type="GO" id="GO:0046872">
    <property type="term" value="F:metal ion binding"/>
    <property type="evidence" value="ECO:0007669"/>
    <property type="project" value="UniProtKB-KW"/>
</dbReference>
<keyword evidence="3" id="KW-0378">Hydrolase</keyword>
<keyword evidence="2" id="KW-0479">Metal-binding</keyword>
<name>A0A3G2LA11_9FLAO</name>